<dbReference type="InterPro" id="IPR029058">
    <property type="entry name" value="AB_hydrolase_fold"/>
</dbReference>
<sequence>MLITGCATDDDDTADTATASQESITDTVSGDGKGRYAAVNGLQLYYEIHGTGQPLVLLHGGLGNAETSFSALLPELTKNRKVITVDLQAHGHTADIDRPLSFEQMADDVAGLIDHLELEKVDVLGYSLGGGVALQLGSRNPDVVNKLVINSAAYRFDGWTAEGRTGMASIDPTAMIGTPMHEAYTRTAPRPGDWPVFAAKTKQLLTRDFDWTTEVAAITAPTLVVIAESDIVERPHAVDLINLLGSGTADATSDTAAATLEIVPGTTHYDILYRADLLLPIIEPFLDAPGE</sequence>
<comment type="caution">
    <text evidence="3">The sequence shown here is derived from an EMBL/GenBank/DDBJ whole genome shotgun (WGS) entry which is preliminary data.</text>
</comment>
<dbReference type="EMBL" id="JABELX010000008">
    <property type="protein sequence ID" value="NNH72810.1"/>
    <property type="molecule type" value="Genomic_DNA"/>
</dbReference>
<evidence type="ECO:0000313" key="4">
    <source>
        <dbReference type="Proteomes" id="UP000586827"/>
    </source>
</evidence>
<keyword evidence="4" id="KW-1185">Reference proteome</keyword>
<feature type="domain" description="AB hydrolase-1" evidence="2">
    <location>
        <begin position="54"/>
        <end position="152"/>
    </location>
</feature>
<name>A0A849C8W5_9NOCA</name>
<dbReference type="Pfam" id="PF00561">
    <property type="entry name" value="Abhydrolase_1"/>
    <property type="match status" value="1"/>
</dbReference>
<protein>
    <submittedName>
        <fullName evidence="3">Alpha/beta hydrolase</fullName>
    </submittedName>
</protein>
<dbReference type="PANTHER" id="PTHR46331:SF2">
    <property type="entry name" value="VALACYCLOVIR HYDROLASE"/>
    <property type="match status" value="1"/>
</dbReference>
<dbReference type="PANTHER" id="PTHR46331">
    <property type="entry name" value="VALACYCLOVIR HYDROLASE"/>
    <property type="match status" value="1"/>
</dbReference>
<organism evidence="3 4">
    <name type="scientific">Nocardia uniformis</name>
    <dbReference type="NCBI Taxonomy" id="53432"/>
    <lineage>
        <taxon>Bacteria</taxon>
        <taxon>Bacillati</taxon>
        <taxon>Actinomycetota</taxon>
        <taxon>Actinomycetes</taxon>
        <taxon>Mycobacteriales</taxon>
        <taxon>Nocardiaceae</taxon>
        <taxon>Nocardia</taxon>
    </lineage>
</organism>
<proteinExistence type="predicted"/>
<keyword evidence="3" id="KW-0378">Hydrolase</keyword>
<dbReference type="InterPro" id="IPR000073">
    <property type="entry name" value="AB_hydrolase_1"/>
</dbReference>
<evidence type="ECO:0000313" key="3">
    <source>
        <dbReference type="EMBL" id="NNH72810.1"/>
    </source>
</evidence>
<gene>
    <name evidence="3" type="ORF">HLB23_23615</name>
</gene>
<dbReference type="Proteomes" id="UP000586827">
    <property type="component" value="Unassembled WGS sequence"/>
</dbReference>
<dbReference type="GO" id="GO:0017171">
    <property type="term" value="F:serine hydrolase activity"/>
    <property type="evidence" value="ECO:0007669"/>
    <property type="project" value="TreeGrafter"/>
</dbReference>
<accession>A0A849C8W5</accession>
<reference evidence="3 4" key="1">
    <citation type="submission" date="2020-05" db="EMBL/GenBank/DDBJ databases">
        <title>MicrobeNet Type strains.</title>
        <authorList>
            <person name="Nicholson A.C."/>
        </authorList>
    </citation>
    <scope>NUCLEOTIDE SEQUENCE [LARGE SCALE GENOMIC DNA]</scope>
    <source>
        <strain evidence="3 4">JCM 3224</strain>
    </source>
</reference>
<evidence type="ECO:0000256" key="1">
    <source>
        <dbReference type="SAM" id="MobiDB-lite"/>
    </source>
</evidence>
<dbReference type="SUPFAM" id="SSF53474">
    <property type="entry name" value="alpha/beta-Hydrolases"/>
    <property type="match status" value="1"/>
</dbReference>
<dbReference type="AlphaFoldDB" id="A0A849C8W5"/>
<evidence type="ECO:0000259" key="2">
    <source>
        <dbReference type="Pfam" id="PF00561"/>
    </source>
</evidence>
<dbReference type="Gene3D" id="3.40.50.1820">
    <property type="entry name" value="alpha/beta hydrolase"/>
    <property type="match status" value="1"/>
</dbReference>
<feature type="region of interest" description="Disordered" evidence="1">
    <location>
        <begin position="1"/>
        <end position="26"/>
    </location>
</feature>